<keyword evidence="1" id="KW-0808">Transferase</keyword>
<dbReference type="Pfam" id="PF02515">
    <property type="entry name" value="CoA_transf_3"/>
    <property type="match status" value="1"/>
</dbReference>
<name>A0A1Y0I6W9_9GAMM</name>
<dbReference type="OrthoDB" id="7457784at2"/>
<accession>A0A1Y0I6W9</accession>
<dbReference type="EMBL" id="CP021425">
    <property type="protein sequence ID" value="ARU56242.1"/>
    <property type="molecule type" value="Genomic_DNA"/>
</dbReference>
<dbReference type="Proteomes" id="UP000196027">
    <property type="component" value="Chromosome"/>
</dbReference>
<dbReference type="KEGG" id="ome:OLMES_2172"/>
<dbReference type="PANTHER" id="PTHR48228:SF5">
    <property type="entry name" value="ALPHA-METHYLACYL-COA RACEMASE"/>
    <property type="match status" value="1"/>
</dbReference>
<gene>
    <name evidence="1" type="ORF">OLMES_2172</name>
</gene>
<dbReference type="InterPro" id="IPR003673">
    <property type="entry name" value="CoA-Trfase_fam_III"/>
</dbReference>
<dbReference type="Gene3D" id="3.30.1540.10">
    <property type="entry name" value="formyl-coa transferase, domain 3"/>
    <property type="match status" value="1"/>
</dbReference>
<sequence length="405" mass="44387">MKGILAGMRVVEASAFVAAPLGGMTLAQLGAEVIRIDNIGGGLDYRRWPVTETNQSLFWNGLNKAKKSITINFRDPKGSEIAQQLITAPGKDSGFLLTNFPAKGWLNYNELKQHREDLIQLTIQGDRHGGSAVDYTVNPAIGLPFLTGPRDSISPCNHVLPAWDLVTGQMAALGILAAERNRYRTGQGQHIKLALEDAALAAMGHLGFIAEAQLGTERERYGNDLFGAFGRDFTTADDVRVMVVGLTLKQWRALCRATETLAAMEELSTSLNIDLNLEGERFKARDHIAEIISQWISQHSITQLQTAFDREGVCWSRYRTIKDLVEQEESCSTHNPMFSQIEQPGIGRYLAAGSPWDFSGIERLPATPAPRLGEHTDEILANILGFDSPTIGKLHDQGIIAGPEA</sequence>
<proteinExistence type="predicted"/>
<organism evidence="1 2">
    <name type="scientific">Oleiphilus messinensis</name>
    <dbReference type="NCBI Taxonomy" id="141451"/>
    <lineage>
        <taxon>Bacteria</taxon>
        <taxon>Pseudomonadati</taxon>
        <taxon>Pseudomonadota</taxon>
        <taxon>Gammaproteobacteria</taxon>
        <taxon>Oceanospirillales</taxon>
        <taxon>Oleiphilaceae</taxon>
        <taxon>Oleiphilus</taxon>
    </lineage>
</organism>
<reference evidence="1 2" key="1">
    <citation type="submission" date="2017-05" db="EMBL/GenBank/DDBJ databases">
        <title>Genomic insights into alkan degradation activity of Oleiphilus messinensis.</title>
        <authorList>
            <person name="Kozyavkin S.A."/>
            <person name="Slesarev A.I."/>
            <person name="Golyshin P.N."/>
            <person name="Korzhenkov A."/>
            <person name="Golyshina O.N."/>
            <person name="Toshchakov S.V."/>
        </authorList>
    </citation>
    <scope>NUCLEOTIDE SEQUENCE [LARGE SCALE GENOMIC DNA]</scope>
    <source>
        <strain evidence="1 2">ME102</strain>
    </source>
</reference>
<evidence type="ECO:0000313" key="1">
    <source>
        <dbReference type="EMBL" id="ARU56242.1"/>
    </source>
</evidence>
<dbReference type="PANTHER" id="PTHR48228">
    <property type="entry name" value="SUCCINYL-COA--D-CITRAMALATE COA-TRANSFERASE"/>
    <property type="match status" value="1"/>
</dbReference>
<protein>
    <submittedName>
        <fullName evidence="1">AcylCoA transferase</fullName>
    </submittedName>
</protein>
<keyword evidence="2" id="KW-1185">Reference proteome</keyword>
<dbReference type="Gene3D" id="3.40.50.10540">
    <property type="entry name" value="Crotonobetainyl-coa:carnitine coa-transferase, domain 1"/>
    <property type="match status" value="1"/>
</dbReference>
<dbReference type="GO" id="GO:0016740">
    <property type="term" value="F:transferase activity"/>
    <property type="evidence" value="ECO:0007669"/>
    <property type="project" value="UniProtKB-KW"/>
</dbReference>
<dbReference type="SUPFAM" id="SSF89796">
    <property type="entry name" value="CoA-transferase family III (CaiB/BaiF)"/>
    <property type="match status" value="1"/>
</dbReference>
<dbReference type="InterPro" id="IPR023606">
    <property type="entry name" value="CoA-Trfase_III_dom_1_sf"/>
</dbReference>
<evidence type="ECO:0000313" key="2">
    <source>
        <dbReference type="Proteomes" id="UP000196027"/>
    </source>
</evidence>
<dbReference type="RefSeq" id="WP_087461255.1">
    <property type="nucleotide sequence ID" value="NZ_CP021425.1"/>
</dbReference>
<dbReference type="InterPro" id="IPR050509">
    <property type="entry name" value="CoA-transferase_III"/>
</dbReference>
<dbReference type="AlphaFoldDB" id="A0A1Y0I6W9"/>
<dbReference type="InterPro" id="IPR044855">
    <property type="entry name" value="CoA-Trfase_III_dom3_sf"/>
</dbReference>